<protein>
    <submittedName>
        <fullName evidence="9">Uncharacterized protein KIAA2013 homolog isoform X1</fullName>
    </submittedName>
</protein>
<name>A0ABM0JR16_APLCA</name>
<dbReference type="InterPro" id="IPR018795">
    <property type="entry name" value="K2013-like"/>
</dbReference>
<evidence type="ECO:0000256" key="3">
    <source>
        <dbReference type="ARBA" id="ARBA00022729"/>
    </source>
</evidence>
<feature type="transmembrane region" description="Helical" evidence="7">
    <location>
        <begin position="47"/>
        <end position="66"/>
    </location>
</feature>
<sequence length="637" mass="71172">MRNGPVYFCKQLAYHIYVRFSKREMGLQTAVQSALVAFNSLGRSRKLLMVIVLILGLIYYLVPYFFHLDRRKAIQVDSATECLNQNLAQFQSRLDHFDAFVSGDFEETISGAQRLAYVGNGKIAAALGSDNGLYIRLYRALSQPVKFWPIVQTHLEGHFKASTVLDVRAGLAYKTQVLSTIGGCVSVGSQVYAHRSRPSLLVQDIRVQNPTSTPISIEFDQVGASGWDGVKIESGSSKNSAGQSVSFQIYSGTVEVTKSELVVAIAIATVSVGKNMVKVDAQSTSRFHILTAVQYTHPLSAKEAPRYLADLVLQVKGDLEKSLQINEKLLRQEHTKVWGMLWFSGFSISHSKASGALNGDRINKTFYHVLSNAPAPLHDVATTAQQRVEVQKVLYFPDRCYGGGHSSLVADTLWIDPEDESQVARVVTTWMITLEKQGCMSMVQAGAEGILQAMILSLGPLQFKDHHLEMASKPSDLHRDLHFRRINYGNNTHVNISVMVGEDNKAILFAALDRNDKPYYACDAGCLDPPVPLSNALHQFPVKLTDPLTSILYITSDKQHMEELKHAIHVREINLAPPHEHHVLALHKHGHHFGGLPTIFWVSIAFLIVVFHLFLFKLIYNEYCQGQERFTRSRYNL</sequence>
<proteinExistence type="predicted"/>
<evidence type="ECO:0000256" key="1">
    <source>
        <dbReference type="ARBA" id="ARBA00004479"/>
    </source>
</evidence>
<dbReference type="PANTHER" id="PTHR31386">
    <property type="entry name" value="UNCHARACTERIZED PROTEIN KIAA2013"/>
    <property type="match status" value="1"/>
</dbReference>
<dbReference type="Proteomes" id="UP000694888">
    <property type="component" value="Unplaced"/>
</dbReference>
<dbReference type="PANTHER" id="PTHR31386:SF2">
    <property type="entry name" value="SIMILAR TO RIKEN CDNA 2510039O18"/>
    <property type="match status" value="1"/>
</dbReference>
<keyword evidence="2 7" id="KW-0812">Transmembrane</keyword>
<gene>
    <name evidence="9" type="primary">LOC101856577</name>
</gene>
<evidence type="ECO:0000256" key="4">
    <source>
        <dbReference type="ARBA" id="ARBA00022989"/>
    </source>
</evidence>
<evidence type="ECO:0000256" key="6">
    <source>
        <dbReference type="ARBA" id="ARBA00023180"/>
    </source>
</evidence>
<keyword evidence="4 7" id="KW-1133">Transmembrane helix</keyword>
<dbReference type="RefSeq" id="XP_005099515.1">
    <property type="nucleotide sequence ID" value="XM_005099458.3"/>
</dbReference>
<keyword evidence="6" id="KW-0325">Glycoprotein</keyword>
<comment type="subcellular location">
    <subcellularLocation>
        <location evidence="1">Membrane</location>
        <topology evidence="1">Single-pass type I membrane protein</topology>
    </subcellularLocation>
</comment>
<evidence type="ECO:0000256" key="7">
    <source>
        <dbReference type="SAM" id="Phobius"/>
    </source>
</evidence>
<evidence type="ECO:0000313" key="8">
    <source>
        <dbReference type="Proteomes" id="UP000694888"/>
    </source>
</evidence>
<reference evidence="9" key="1">
    <citation type="submission" date="2025-08" db="UniProtKB">
        <authorList>
            <consortium name="RefSeq"/>
        </authorList>
    </citation>
    <scope>IDENTIFICATION</scope>
</reference>
<organism evidence="8 9">
    <name type="scientific">Aplysia californica</name>
    <name type="common">California sea hare</name>
    <dbReference type="NCBI Taxonomy" id="6500"/>
    <lineage>
        <taxon>Eukaryota</taxon>
        <taxon>Metazoa</taxon>
        <taxon>Spiralia</taxon>
        <taxon>Lophotrochozoa</taxon>
        <taxon>Mollusca</taxon>
        <taxon>Gastropoda</taxon>
        <taxon>Heterobranchia</taxon>
        <taxon>Euthyneura</taxon>
        <taxon>Tectipleura</taxon>
        <taxon>Aplysiida</taxon>
        <taxon>Aplysioidea</taxon>
        <taxon>Aplysiidae</taxon>
        <taxon>Aplysia</taxon>
    </lineage>
</organism>
<dbReference type="Pfam" id="PF10222">
    <property type="entry name" value="DUF2152"/>
    <property type="match status" value="1"/>
</dbReference>
<evidence type="ECO:0000313" key="9">
    <source>
        <dbReference type="RefSeq" id="XP_005099515.1"/>
    </source>
</evidence>
<feature type="transmembrane region" description="Helical" evidence="7">
    <location>
        <begin position="599"/>
        <end position="620"/>
    </location>
</feature>
<keyword evidence="3" id="KW-0732">Signal</keyword>
<evidence type="ECO:0000256" key="2">
    <source>
        <dbReference type="ARBA" id="ARBA00022692"/>
    </source>
</evidence>
<evidence type="ECO:0000256" key="5">
    <source>
        <dbReference type="ARBA" id="ARBA00023136"/>
    </source>
</evidence>
<keyword evidence="5 7" id="KW-0472">Membrane</keyword>
<keyword evidence="8" id="KW-1185">Reference proteome</keyword>
<dbReference type="GeneID" id="101856577"/>
<accession>A0ABM0JR16</accession>